<feature type="region of interest" description="Disordered" evidence="1">
    <location>
        <begin position="111"/>
        <end position="155"/>
    </location>
</feature>
<protein>
    <submittedName>
        <fullName evidence="2">Uncharacterized protein</fullName>
    </submittedName>
</protein>
<evidence type="ECO:0000313" key="2">
    <source>
        <dbReference type="EnsemblPlants" id="OGLUM11G08630.2"/>
    </source>
</evidence>
<reference evidence="2" key="2">
    <citation type="submission" date="2018-05" db="EMBL/GenBank/DDBJ databases">
        <title>OgluRS3 (Oryza glumaepatula Reference Sequence Version 3).</title>
        <authorList>
            <person name="Zhang J."/>
            <person name="Kudrna D."/>
            <person name="Lee S."/>
            <person name="Talag J."/>
            <person name="Welchert J."/>
            <person name="Wing R.A."/>
        </authorList>
    </citation>
    <scope>NUCLEOTIDE SEQUENCE [LARGE SCALE GENOMIC DNA]</scope>
</reference>
<reference evidence="2" key="1">
    <citation type="submission" date="2015-04" db="UniProtKB">
        <authorList>
            <consortium name="EnsemblPlants"/>
        </authorList>
    </citation>
    <scope>IDENTIFICATION</scope>
</reference>
<evidence type="ECO:0000313" key="3">
    <source>
        <dbReference type="Proteomes" id="UP000026961"/>
    </source>
</evidence>
<evidence type="ECO:0000256" key="1">
    <source>
        <dbReference type="SAM" id="MobiDB-lite"/>
    </source>
</evidence>
<sequence>MVSSIYPPSTTPPPPTRHHRRLLRPPRPCRRLLLRPPASFAPDHRQRLLLRPSPLPATPPPQMPRIRRHCRGIRFRSPRLAYSSSSCPLPTPPLLPAADSSFRGALNPPLPIVGPSITPPMPRLNPSTTPRLHDPHASKRRLSLTQRNSTNPASPTVPMGRFFTKCARGDIWVLAATSDAELLGLAEIISAASLIPNLQINSESIITPGLCFTILGDMSSCDAMCGWVSVT</sequence>
<accession>A0A0E0BHI3</accession>
<dbReference type="EnsemblPlants" id="OGLUM11G08630.2">
    <property type="protein sequence ID" value="OGLUM11G08630.2"/>
    <property type="gene ID" value="OGLUM11G08630"/>
</dbReference>
<feature type="compositionally biased region" description="Pro residues" evidence="1">
    <location>
        <begin position="111"/>
        <end position="123"/>
    </location>
</feature>
<feature type="region of interest" description="Disordered" evidence="1">
    <location>
        <begin position="1"/>
        <end position="26"/>
    </location>
</feature>
<feature type="compositionally biased region" description="Polar residues" evidence="1">
    <location>
        <begin position="143"/>
        <end position="154"/>
    </location>
</feature>
<dbReference type="HOGENOM" id="CLU_1201442_0_0_1"/>
<keyword evidence="3" id="KW-1185">Reference proteome</keyword>
<dbReference type="Proteomes" id="UP000026961">
    <property type="component" value="Chromosome 11"/>
</dbReference>
<dbReference type="AlphaFoldDB" id="A0A0E0BHI3"/>
<name>A0A0E0BHI3_9ORYZ</name>
<organism evidence="2">
    <name type="scientific">Oryza glumipatula</name>
    <dbReference type="NCBI Taxonomy" id="40148"/>
    <lineage>
        <taxon>Eukaryota</taxon>
        <taxon>Viridiplantae</taxon>
        <taxon>Streptophyta</taxon>
        <taxon>Embryophyta</taxon>
        <taxon>Tracheophyta</taxon>
        <taxon>Spermatophyta</taxon>
        <taxon>Magnoliopsida</taxon>
        <taxon>Liliopsida</taxon>
        <taxon>Poales</taxon>
        <taxon>Poaceae</taxon>
        <taxon>BOP clade</taxon>
        <taxon>Oryzoideae</taxon>
        <taxon>Oryzeae</taxon>
        <taxon>Oryzinae</taxon>
        <taxon>Oryza</taxon>
    </lineage>
</organism>
<feature type="compositionally biased region" description="Basic residues" evidence="1">
    <location>
        <begin position="16"/>
        <end position="26"/>
    </location>
</feature>
<proteinExistence type="predicted"/>
<dbReference type="Gramene" id="OGLUM11G08630.2">
    <property type="protein sequence ID" value="OGLUM11G08630.2"/>
    <property type="gene ID" value="OGLUM11G08630"/>
</dbReference>